<dbReference type="RefSeq" id="WP_005028472.1">
    <property type="nucleotide sequence ID" value="NZ_KE150238.1"/>
</dbReference>
<dbReference type="OrthoDB" id="9781349at2"/>
<organism evidence="3 4">
    <name type="scientific">Bilophila wadsworthia (strain 3_1_6)</name>
    <dbReference type="NCBI Taxonomy" id="563192"/>
    <lineage>
        <taxon>Bacteria</taxon>
        <taxon>Pseudomonadati</taxon>
        <taxon>Thermodesulfobacteriota</taxon>
        <taxon>Desulfovibrionia</taxon>
        <taxon>Desulfovibrionales</taxon>
        <taxon>Desulfovibrionaceae</taxon>
        <taxon>Bilophila</taxon>
    </lineage>
</organism>
<feature type="transmembrane region" description="Helical" evidence="1">
    <location>
        <begin position="388"/>
        <end position="405"/>
    </location>
</feature>
<feature type="transmembrane region" description="Helical" evidence="1">
    <location>
        <begin position="353"/>
        <end position="376"/>
    </location>
</feature>
<feature type="transmembrane region" description="Helical" evidence="1">
    <location>
        <begin position="167"/>
        <end position="184"/>
    </location>
</feature>
<dbReference type="HOGENOM" id="CLU_022936_2_0_7"/>
<feature type="transmembrane region" description="Helical" evidence="1">
    <location>
        <begin position="465"/>
        <end position="488"/>
    </location>
</feature>
<feature type="transmembrane region" description="Helical" evidence="1">
    <location>
        <begin position="248"/>
        <end position="268"/>
    </location>
</feature>
<dbReference type="eggNOG" id="COG3333">
    <property type="taxonomic scope" value="Bacteria"/>
</dbReference>
<dbReference type="Pfam" id="PF01970">
    <property type="entry name" value="TctA"/>
    <property type="match status" value="1"/>
</dbReference>
<feature type="transmembrane region" description="Helical" evidence="1">
    <location>
        <begin position="12"/>
        <end position="30"/>
    </location>
</feature>
<feature type="transmembrane region" description="Helical" evidence="1">
    <location>
        <begin position="190"/>
        <end position="212"/>
    </location>
</feature>
<keyword evidence="1" id="KW-0472">Membrane</keyword>
<dbReference type="AlphaFoldDB" id="E5Y8Q4"/>
<dbReference type="PANTHER" id="PTHR35342:SF5">
    <property type="entry name" value="TRICARBOXYLIC TRANSPORT PROTEIN"/>
    <property type="match status" value="1"/>
</dbReference>
<protein>
    <recommendedName>
        <fullName evidence="2">DUF112 domain-containing protein</fullName>
    </recommendedName>
</protein>
<dbReference type="Proteomes" id="UP000006034">
    <property type="component" value="Unassembled WGS sequence"/>
</dbReference>
<evidence type="ECO:0000256" key="1">
    <source>
        <dbReference type="SAM" id="Phobius"/>
    </source>
</evidence>
<keyword evidence="4" id="KW-1185">Reference proteome</keyword>
<evidence type="ECO:0000313" key="4">
    <source>
        <dbReference type="Proteomes" id="UP000006034"/>
    </source>
</evidence>
<dbReference type="GeneID" id="78085701"/>
<evidence type="ECO:0000313" key="3">
    <source>
        <dbReference type="EMBL" id="EFV43633.1"/>
    </source>
</evidence>
<keyword evidence="1" id="KW-0812">Transmembrane</keyword>
<reference evidence="3 4" key="1">
    <citation type="submission" date="2010-10" db="EMBL/GenBank/DDBJ databases">
        <authorList>
            <consortium name="The Broad Institute Genome Sequencing Platform"/>
            <person name="Ward D."/>
            <person name="Earl A."/>
            <person name="Feldgarden M."/>
            <person name="Young S.K."/>
            <person name="Gargeya S."/>
            <person name="Zeng Q."/>
            <person name="Alvarado L."/>
            <person name="Berlin A."/>
            <person name="Bochicchio J."/>
            <person name="Chapman S.B."/>
            <person name="Chen Z."/>
            <person name="Freedman E."/>
            <person name="Gellesch M."/>
            <person name="Goldberg J."/>
            <person name="Griggs A."/>
            <person name="Gujja S."/>
            <person name="Heilman E."/>
            <person name="Heiman D."/>
            <person name="Howarth C."/>
            <person name="Mehta T."/>
            <person name="Neiman D."/>
            <person name="Pearson M."/>
            <person name="Roberts A."/>
            <person name="Saif S."/>
            <person name="Shea T."/>
            <person name="Shenoy N."/>
            <person name="Sisk P."/>
            <person name="Stolte C."/>
            <person name="Sykes S."/>
            <person name="White J."/>
            <person name="Yandava C."/>
            <person name="Allen-Vercoe E."/>
            <person name="Sibley C."/>
            <person name="Ambrose C.E."/>
            <person name="Strauss J."/>
            <person name="Daigneault M."/>
            <person name="Haas B."/>
            <person name="Nusbaum C."/>
            <person name="Birren B."/>
        </authorList>
    </citation>
    <scope>NUCLEOTIDE SEQUENCE [LARGE SCALE GENOMIC DNA]</scope>
    <source>
        <strain evidence="3 4">3_1_6</strain>
    </source>
</reference>
<accession>E5Y8Q4</accession>
<dbReference type="EMBL" id="ADCP02000001">
    <property type="protein sequence ID" value="EFV43633.1"/>
    <property type="molecule type" value="Genomic_DNA"/>
</dbReference>
<evidence type="ECO:0000259" key="2">
    <source>
        <dbReference type="Pfam" id="PF01970"/>
    </source>
</evidence>
<sequence length="505" mass="53475">MEQFLTYFPSAFSWGNLAVLILGSAGGLFFGAMPGLSPTMAVALLVPFTFYLPADTSLILLGAVYTSAVAGGSISAILLSIPGAPSSIATLFDGYPMAKQGRAQEALYTVFVSSLIGGVFGVLVMILFSPPMAEFAMRFGPSELFWTAIFGITVITGLSSGAMLKGLFGGALGMLLSTVGYSTLTGEPRFVIHEALNGGIALVPALIGLFAVPQIIDLMADSHVLLEKLTFKPQKGMLRQVIKAHRRYLRTLGIGSLIGTIIGVIPGAGGQVAGLMSYDQTKKFDKNPDRFGTGDPEGVCAAESANNATVAPAMIPLLTLSIPGSPTAAVLLGGLLIHGLFPGPDLFTEKADITYTFISGLLLAQFFMCFFGLLASRYSHLVANAPNYMMFAAVMILCVFGSYCVQNSYEDVILMFILGVLMFVLAKFGFPSAPIVLGIILGPIAEENFLRGKMIADTDVGVFSYFFTGGLNLALIALCLLSLIWGIYSEVKYMRNHSRKAAAAN</sequence>
<feature type="transmembrane region" description="Helical" evidence="1">
    <location>
        <begin position="107"/>
        <end position="128"/>
    </location>
</feature>
<gene>
    <name evidence="3" type="ORF">HMPREF0179_02572</name>
</gene>
<dbReference type="STRING" id="563192.HMPREF0179_02572"/>
<dbReference type="PANTHER" id="PTHR35342">
    <property type="entry name" value="TRICARBOXYLIC TRANSPORT PROTEIN"/>
    <property type="match status" value="1"/>
</dbReference>
<feature type="domain" description="DUF112" evidence="2">
    <location>
        <begin position="17"/>
        <end position="437"/>
    </location>
</feature>
<feature type="transmembrane region" description="Helical" evidence="1">
    <location>
        <begin position="320"/>
        <end position="341"/>
    </location>
</feature>
<comment type="caution">
    <text evidence="3">The sequence shown here is derived from an EMBL/GenBank/DDBJ whole genome shotgun (WGS) entry which is preliminary data.</text>
</comment>
<name>E5Y8Q4_BILW3</name>
<reference evidence="3 4" key="2">
    <citation type="submission" date="2013-04" db="EMBL/GenBank/DDBJ databases">
        <title>The Genome Sequence of Bilophila wadsworthia 3_1_6.</title>
        <authorList>
            <consortium name="The Broad Institute Genomics Platform"/>
            <person name="Earl A."/>
            <person name="Ward D."/>
            <person name="Feldgarden M."/>
            <person name="Gevers D."/>
            <person name="Sibley C."/>
            <person name="Strauss J."/>
            <person name="Allen-Vercoe E."/>
            <person name="Walker B."/>
            <person name="Young S."/>
            <person name="Zeng Q."/>
            <person name="Gargeya S."/>
            <person name="Fitzgerald M."/>
            <person name="Haas B."/>
            <person name="Abouelleil A."/>
            <person name="Allen A.W."/>
            <person name="Alvarado L."/>
            <person name="Arachchi H.M."/>
            <person name="Berlin A.M."/>
            <person name="Chapman S.B."/>
            <person name="Gainer-Dewar J."/>
            <person name="Goldberg J."/>
            <person name="Griggs A."/>
            <person name="Gujja S."/>
            <person name="Hansen M."/>
            <person name="Howarth C."/>
            <person name="Imamovic A."/>
            <person name="Ireland A."/>
            <person name="Larimer J."/>
            <person name="McCowan C."/>
            <person name="Murphy C."/>
            <person name="Pearson M."/>
            <person name="Poon T.W."/>
            <person name="Priest M."/>
            <person name="Roberts A."/>
            <person name="Saif S."/>
            <person name="Shea T."/>
            <person name="Sisk P."/>
            <person name="Sykes S."/>
            <person name="Wortman J."/>
            <person name="Nusbaum C."/>
            <person name="Birren B."/>
        </authorList>
    </citation>
    <scope>NUCLEOTIDE SEQUENCE [LARGE SCALE GENOMIC DNA]</scope>
    <source>
        <strain evidence="3 4">3_1_6</strain>
    </source>
</reference>
<feature type="transmembrane region" description="Helical" evidence="1">
    <location>
        <begin position="144"/>
        <end position="160"/>
    </location>
</feature>
<keyword evidence="1" id="KW-1133">Transmembrane helix</keyword>
<dbReference type="InterPro" id="IPR002823">
    <property type="entry name" value="DUF112_TM"/>
</dbReference>
<proteinExistence type="predicted"/>
<feature type="transmembrane region" description="Helical" evidence="1">
    <location>
        <begin position="412"/>
        <end position="445"/>
    </location>
</feature>